<gene>
    <name evidence="2" type="ORF">RU86_GL002272</name>
</gene>
<dbReference type="EMBL" id="JXJW01000009">
    <property type="protein sequence ID" value="PCS06829.1"/>
    <property type="molecule type" value="Genomic_DNA"/>
</dbReference>
<sequence>MEDKDRYPDRDTFSYQLSLEAPSYLPPLPLIGEKKLAWAVYLILEFVLSMLIFWKVLFFFSISWAFIFSALIAWNFADPVADLKIDGKFFHRFLWDKIVYWLIYGRRSDTHYLSQGIMIKNYKE</sequence>
<dbReference type="RefSeq" id="WP_096814433.1">
    <property type="nucleotide sequence ID" value="NZ_JXJW01000009.1"/>
</dbReference>
<protein>
    <recommendedName>
        <fullName evidence="4">TcpE family protein</fullName>
    </recommendedName>
</protein>
<organism evidence="2 3">
    <name type="scientific">Pseudolactococcus piscium</name>
    <dbReference type="NCBI Taxonomy" id="1364"/>
    <lineage>
        <taxon>Bacteria</taxon>
        <taxon>Bacillati</taxon>
        <taxon>Bacillota</taxon>
        <taxon>Bacilli</taxon>
        <taxon>Lactobacillales</taxon>
        <taxon>Streptococcaceae</taxon>
        <taxon>Pseudolactococcus</taxon>
    </lineage>
</organism>
<proteinExistence type="predicted"/>
<keyword evidence="1" id="KW-0472">Membrane</keyword>
<dbReference type="Proteomes" id="UP000218282">
    <property type="component" value="Unassembled WGS sequence"/>
</dbReference>
<keyword evidence="1" id="KW-1133">Transmembrane helix</keyword>
<evidence type="ECO:0000313" key="3">
    <source>
        <dbReference type="Proteomes" id="UP000218282"/>
    </source>
</evidence>
<evidence type="ECO:0000313" key="2">
    <source>
        <dbReference type="EMBL" id="PCS06829.1"/>
    </source>
</evidence>
<feature type="transmembrane region" description="Helical" evidence="1">
    <location>
        <begin position="60"/>
        <end position="77"/>
    </location>
</feature>
<accession>A0A2A5S022</accession>
<evidence type="ECO:0000256" key="1">
    <source>
        <dbReference type="SAM" id="Phobius"/>
    </source>
</evidence>
<evidence type="ECO:0008006" key="4">
    <source>
        <dbReference type="Google" id="ProtNLM"/>
    </source>
</evidence>
<name>A0A2A5S022_9LACT</name>
<keyword evidence="3" id="KW-1185">Reference proteome</keyword>
<comment type="caution">
    <text evidence="2">The sequence shown here is derived from an EMBL/GenBank/DDBJ whole genome shotgun (WGS) entry which is preliminary data.</text>
</comment>
<keyword evidence="1" id="KW-0812">Transmembrane</keyword>
<dbReference type="AlphaFoldDB" id="A0A2A5S022"/>
<reference evidence="2 3" key="1">
    <citation type="submission" date="2014-12" db="EMBL/GenBank/DDBJ databases">
        <title>Draft genome sequences of 10 type strains of Lactococcus.</title>
        <authorList>
            <person name="Sun Z."/>
            <person name="Zhong Z."/>
            <person name="Liu W."/>
            <person name="Zhang W."/>
            <person name="Zhang H."/>
        </authorList>
    </citation>
    <scope>NUCLEOTIDE SEQUENCE [LARGE SCALE GENOMIC DNA]</scope>
    <source>
        <strain evidence="2 3">DSM 6634</strain>
    </source>
</reference>